<dbReference type="SUPFAM" id="SSF53659">
    <property type="entry name" value="Isocitrate/Isopropylmalate dehydrogenase-like"/>
    <property type="match status" value="1"/>
</dbReference>
<reference evidence="4 5" key="1">
    <citation type="submission" date="2020-05" db="EMBL/GenBank/DDBJ databases">
        <title>Horizontal transmission and recombination maintain forever young bacterial symbiont genomes.</title>
        <authorList>
            <person name="Russell S.L."/>
            <person name="Pepper-Tunick E."/>
            <person name="Svedberg J."/>
            <person name="Byrne A."/>
            <person name="Ruelas Castillo J."/>
            <person name="Vollmers C."/>
            <person name="Beinart R.A."/>
            <person name="Corbett-Detig R."/>
        </authorList>
    </citation>
    <scope>NUCLEOTIDE SEQUENCE [LARGE SCALE GENOMIC DNA]</scope>
    <source>
        <strain evidence="4">455</strain>
    </source>
</reference>
<accession>A0A853F477</accession>
<keyword evidence="1" id="KW-0479">Metal-binding</keyword>
<evidence type="ECO:0000256" key="1">
    <source>
        <dbReference type="ARBA" id="ARBA00022723"/>
    </source>
</evidence>
<dbReference type="Gene3D" id="3.40.718.10">
    <property type="entry name" value="Isopropylmalate Dehydrogenase"/>
    <property type="match status" value="1"/>
</dbReference>
<evidence type="ECO:0000256" key="2">
    <source>
        <dbReference type="ARBA" id="ARBA00023002"/>
    </source>
</evidence>
<dbReference type="GO" id="GO:0051287">
    <property type="term" value="F:NAD binding"/>
    <property type="evidence" value="ECO:0007669"/>
    <property type="project" value="InterPro"/>
</dbReference>
<dbReference type="PANTHER" id="PTHR30004">
    <property type="entry name" value="4-HYDROXYTHREONINE-4-PHOSPHATE DEHYDROGENASE"/>
    <property type="match status" value="1"/>
</dbReference>
<dbReference type="GO" id="GO:0046872">
    <property type="term" value="F:metal ion binding"/>
    <property type="evidence" value="ECO:0007669"/>
    <property type="project" value="UniProtKB-KW"/>
</dbReference>
<evidence type="ECO:0000256" key="3">
    <source>
        <dbReference type="ARBA" id="ARBA00023027"/>
    </source>
</evidence>
<dbReference type="PANTHER" id="PTHR30004:SF5">
    <property type="entry name" value="4-HYDROXYTHREONINE-4-PHOSPHATE DEHYDROGENASE"/>
    <property type="match status" value="1"/>
</dbReference>
<dbReference type="GO" id="GO:0042823">
    <property type="term" value="P:pyridoxal phosphate biosynthetic process"/>
    <property type="evidence" value="ECO:0007669"/>
    <property type="project" value="TreeGrafter"/>
</dbReference>
<gene>
    <name evidence="4" type="primary">pdxA</name>
    <name evidence="4" type="ORF">H0A76_01055</name>
</gene>
<proteinExistence type="predicted"/>
<sequence>MLIFTPGEPAGIGPDLAVMIAQEKTAQDLLVFADPDVLLTRAKILGLTLKISETESTSQDKSLCVYPVKIADEVVAGKLNKDNAAYVLKTLDLATQYCLDKKAQALVTGPLHKGVINQANIYQDKNGKGFSGHTEYLAQRANIDKTVMMLATEGLRVALATTHIPLSQVSKNIQTDSLTQTLHIIHYSLQGYGLQNPKIVVCGLNPHAGEDGYLGREEIEIINPLIKKLNTQGFNLVGSVPADTAFTPDALRGVDCVLAMYHDQGLPVLKTLGFKKSVNVTLGLPFIRTSVDHGTALNLAGTGNISMGSLHTAIAYAKDLINRGK</sequence>
<evidence type="ECO:0000313" key="5">
    <source>
        <dbReference type="Proteomes" id="UP000568751"/>
    </source>
</evidence>
<name>A0A853F477_9GAMM</name>
<keyword evidence="3" id="KW-0520">NAD</keyword>
<dbReference type="Proteomes" id="UP000568751">
    <property type="component" value="Unassembled WGS sequence"/>
</dbReference>
<dbReference type="AlphaFoldDB" id="A0A853F477"/>
<dbReference type="InterPro" id="IPR005255">
    <property type="entry name" value="PdxA_fam"/>
</dbReference>
<protein>
    <submittedName>
        <fullName evidence="4">4-hydroxythreonine-4-phosphate dehydrogenase PdxA</fullName>
        <ecNumber evidence="4">1.1.1.262</ecNumber>
    </submittedName>
</protein>
<dbReference type="EMBL" id="JACCHT010000001">
    <property type="protein sequence ID" value="NYT26615.1"/>
    <property type="molecule type" value="Genomic_DNA"/>
</dbReference>
<dbReference type="Pfam" id="PF04166">
    <property type="entry name" value="PdxA"/>
    <property type="match status" value="1"/>
</dbReference>
<evidence type="ECO:0000313" key="4">
    <source>
        <dbReference type="EMBL" id="NYT26615.1"/>
    </source>
</evidence>
<organism evidence="4 5">
    <name type="scientific">Candidatus Thiodubiliella endoseptemdiera</name>
    <dbReference type="NCBI Taxonomy" id="2738886"/>
    <lineage>
        <taxon>Bacteria</taxon>
        <taxon>Pseudomonadati</taxon>
        <taxon>Pseudomonadota</taxon>
        <taxon>Gammaproteobacteria</taxon>
        <taxon>Candidatus Pseudothioglobaceae</taxon>
        <taxon>Candidatus Thiodubiliella</taxon>
    </lineage>
</organism>
<dbReference type="EC" id="1.1.1.262" evidence="4"/>
<keyword evidence="2 4" id="KW-0560">Oxidoreductase</keyword>
<dbReference type="NCBIfam" id="TIGR00557">
    <property type="entry name" value="pdxA"/>
    <property type="match status" value="1"/>
</dbReference>
<comment type="caution">
    <text evidence="4">The sequence shown here is derived from an EMBL/GenBank/DDBJ whole genome shotgun (WGS) entry which is preliminary data.</text>
</comment>
<dbReference type="GO" id="GO:0008615">
    <property type="term" value="P:pyridoxine biosynthetic process"/>
    <property type="evidence" value="ECO:0007669"/>
    <property type="project" value="TreeGrafter"/>
</dbReference>
<dbReference type="RefSeq" id="WP_369151830.1">
    <property type="nucleotide sequence ID" value="NZ_OZ156463.1"/>
</dbReference>
<dbReference type="GO" id="GO:0050570">
    <property type="term" value="F:4-hydroxythreonine-4-phosphate dehydrogenase activity"/>
    <property type="evidence" value="ECO:0007669"/>
    <property type="project" value="UniProtKB-EC"/>
</dbReference>